<protein>
    <submittedName>
        <fullName evidence="5">Unannotated protein</fullName>
    </submittedName>
</protein>
<dbReference type="Pfam" id="PF03575">
    <property type="entry name" value="Peptidase_S51"/>
    <property type="match status" value="1"/>
</dbReference>
<proteinExistence type="inferred from homology"/>
<organism evidence="5">
    <name type="scientific">freshwater metagenome</name>
    <dbReference type="NCBI Taxonomy" id="449393"/>
    <lineage>
        <taxon>unclassified sequences</taxon>
        <taxon>metagenomes</taxon>
        <taxon>ecological metagenomes</taxon>
    </lineage>
</organism>
<reference evidence="5" key="1">
    <citation type="submission" date="2020-05" db="EMBL/GenBank/DDBJ databases">
        <authorList>
            <person name="Chiriac C."/>
            <person name="Salcher M."/>
            <person name="Ghai R."/>
            <person name="Kavagutti S V."/>
        </authorList>
    </citation>
    <scope>NUCLEOTIDE SEQUENCE</scope>
</reference>
<dbReference type="InterPro" id="IPR029062">
    <property type="entry name" value="Class_I_gatase-like"/>
</dbReference>
<evidence type="ECO:0000313" key="5">
    <source>
        <dbReference type="EMBL" id="CAB4322873.1"/>
    </source>
</evidence>
<evidence type="ECO:0000256" key="3">
    <source>
        <dbReference type="ARBA" id="ARBA00022801"/>
    </source>
</evidence>
<evidence type="ECO:0000256" key="2">
    <source>
        <dbReference type="ARBA" id="ARBA00022670"/>
    </source>
</evidence>
<comment type="similarity">
    <text evidence="1">Belongs to the peptidase S51 family.</text>
</comment>
<dbReference type="EMBL" id="CAFBNC010000015">
    <property type="protein sequence ID" value="CAB4927956.1"/>
    <property type="molecule type" value="Genomic_DNA"/>
</dbReference>
<dbReference type="GO" id="GO:0008236">
    <property type="term" value="F:serine-type peptidase activity"/>
    <property type="evidence" value="ECO:0007669"/>
    <property type="project" value="UniProtKB-KW"/>
</dbReference>
<dbReference type="EMBL" id="CAEMXZ010000018">
    <property type="protein sequence ID" value="CAB4322873.1"/>
    <property type="molecule type" value="Genomic_DNA"/>
</dbReference>
<keyword evidence="3" id="KW-0378">Hydrolase</keyword>
<dbReference type="GO" id="GO:0006508">
    <property type="term" value="P:proteolysis"/>
    <property type="evidence" value="ECO:0007669"/>
    <property type="project" value="UniProtKB-KW"/>
</dbReference>
<gene>
    <name evidence="5" type="ORF">UFOPK1392_00613</name>
    <name evidence="6" type="ORF">UFOPK3733_00493</name>
</gene>
<dbReference type="InterPro" id="IPR005320">
    <property type="entry name" value="Peptidase_S51"/>
</dbReference>
<dbReference type="Gene3D" id="3.40.50.880">
    <property type="match status" value="1"/>
</dbReference>
<accession>A0A6J5YAG5</accession>
<dbReference type="SUPFAM" id="SSF52317">
    <property type="entry name" value="Class I glutamine amidotransferase-like"/>
    <property type="match status" value="1"/>
</dbReference>
<evidence type="ECO:0000256" key="1">
    <source>
        <dbReference type="ARBA" id="ARBA00006534"/>
    </source>
</evidence>
<keyword evidence="2" id="KW-0645">Protease</keyword>
<sequence length="224" mass="23169">MNGPLALVGGDEFTAGCDFDARLIADVGAAEVLLLPTGSAYENPGRLVAAAETWFAGLGVKLRTLGVYTRSDAFVAENIAAVADARMIYLAGASPMHMRSVLKDTPLFEALQEAWRSGAALLGAGAGADVLCDPMVDQRGGAYTVGLGLVPGVSVIPVSNTWSKEKVHRTVALAPTDVVVVELPERTAIVLDDSDGWHSIGVGEVIVHTGHGVGTLADIPKPVS</sequence>
<keyword evidence="4" id="KW-0720">Serine protease</keyword>
<evidence type="ECO:0000256" key="4">
    <source>
        <dbReference type="ARBA" id="ARBA00022825"/>
    </source>
</evidence>
<name>A0A6J5YAG5_9ZZZZ</name>
<evidence type="ECO:0000313" key="6">
    <source>
        <dbReference type="EMBL" id="CAB4927956.1"/>
    </source>
</evidence>
<dbReference type="AlphaFoldDB" id="A0A6J5YAG5"/>